<dbReference type="Pfam" id="PF00856">
    <property type="entry name" value="SET"/>
    <property type="match status" value="1"/>
</dbReference>
<gene>
    <name evidence="3" type="ORF">O181_007372</name>
</gene>
<keyword evidence="4" id="KW-1185">Reference proteome</keyword>
<dbReference type="Gene3D" id="2.170.270.10">
    <property type="entry name" value="SET domain"/>
    <property type="match status" value="1"/>
</dbReference>
<evidence type="ECO:0000313" key="4">
    <source>
        <dbReference type="Proteomes" id="UP000765509"/>
    </source>
</evidence>
<dbReference type="CDD" id="cd20071">
    <property type="entry name" value="SET_SMYD"/>
    <property type="match status" value="1"/>
</dbReference>
<dbReference type="OrthoDB" id="265717at2759"/>
<dbReference type="SUPFAM" id="SSF82199">
    <property type="entry name" value="SET domain"/>
    <property type="match status" value="1"/>
</dbReference>
<dbReference type="PANTHER" id="PTHR47332:SF6">
    <property type="entry name" value="SET DOMAIN-CONTAINING PROTEIN"/>
    <property type="match status" value="1"/>
</dbReference>
<evidence type="ECO:0000259" key="2">
    <source>
        <dbReference type="PROSITE" id="PS50280"/>
    </source>
</evidence>
<evidence type="ECO:0000256" key="1">
    <source>
        <dbReference type="SAM" id="SignalP"/>
    </source>
</evidence>
<feature type="signal peptide" evidence="1">
    <location>
        <begin position="1"/>
        <end position="19"/>
    </location>
</feature>
<dbReference type="InterPro" id="IPR046341">
    <property type="entry name" value="SET_dom_sf"/>
</dbReference>
<comment type="caution">
    <text evidence="3">The sequence shown here is derived from an EMBL/GenBank/DDBJ whole genome shotgun (WGS) entry which is preliminary data.</text>
</comment>
<dbReference type="PROSITE" id="PS50280">
    <property type="entry name" value="SET"/>
    <property type="match status" value="1"/>
</dbReference>
<dbReference type="InterPro" id="IPR001214">
    <property type="entry name" value="SET_dom"/>
</dbReference>
<sequence length="440" mass="49394">MLTVTFSLNLAIGVILVSSEPFSKPFNLPAPIPLGFPLSSNFSLSPAGLPQTCQVPSQSLESHELIYKYDQVTPSGPGVPFRNGFFKISCHPNPNGLETESEPFCIFLNPAMNRGKGMVVVAKPALLLESLQTRLDFTQEPPESDAIKVVKMPHKGGMGALAARRLELGERVNYERAALVVSVERSTWDRPDWKEIRKLAVDALPLQTRGNLARLYGKGHTQEEWISNMIDMNAFEIKLGDKQDVPFFAVLAHASRLNHECRPNTAFYTDLETLEVHMTTLREINAGEELTISYHDMTMTRSDRQKDMLHYGFVCSCAHCRMSEELADESDRRIVALIGLKAQLSNWTHVSKEKEQMDEAEELLELHSLEKLYDTVSDSYTLAALVFNSFGRVSRARKYATQALVYGLITSGPKWDEAEGVQQLADDPQSHWSYRLQSDD</sequence>
<dbReference type="AlphaFoldDB" id="A0A9Q3BML8"/>
<name>A0A9Q3BML8_9BASI</name>
<feature type="chain" id="PRO_5040323963" description="SET domain-containing protein" evidence="1">
    <location>
        <begin position="20"/>
        <end position="440"/>
    </location>
</feature>
<organism evidence="3 4">
    <name type="scientific">Austropuccinia psidii MF-1</name>
    <dbReference type="NCBI Taxonomy" id="1389203"/>
    <lineage>
        <taxon>Eukaryota</taxon>
        <taxon>Fungi</taxon>
        <taxon>Dikarya</taxon>
        <taxon>Basidiomycota</taxon>
        <taxon>Pucciniomycotina</taxon>
        <taxon>Pucciniomycetes</taxon>
        <taxon>Pucciniales</taxon>
        <taxon>Sphaerophragmiaceae</taxon>
        <taxon>Austropuccinia</taxon>
    </lineage>
</organism>
<feature type="domain" description="SET" evidence="2">
    <location>
        <begin position="145"/>
        <end position="295"/>
    </location>
</feature>
<dbReference type="Proteomes" id="UP000765509">
    <property type="component" value="Unassembled WGS sequence"/>
</dbReference>
<reference evidence="3" key="1">
    <citation type="submission" date="2021-03" db="EMBL/GenBank/DDBJ databases">
        <title>Draft genome sequence of rust myrtle Austropuccinia psidii MF-1, a brazilian biotype.</title>
        <authorList>
            <person name="Quecine M.C."/>
            <person name="Pachon D.M.R."/>
            <person name="Bonatelli M.L."/>
            <person name="Correr F.H."/>
            <person name="Franceschini L.M."/>
            <person name="Leite T.F."/>
            <person name="Margarido G.R.A."/>
            <person name="Almeida C.A."/>
            <person name="Ferrarezi J.A."/>
            <person name="Labate C.A."/>
        </authorList>
    </citation>
    <scope>NUCLEOTIDE SEQUENCE</scope>
    <source>
        <strain evidence="3">MF-1</strain>
    </source>
</reference>
<accession>A0A9Q3BML8</accession>
<evidence type="ECO:0000313" key="3">
    <source>
        <dbReference type="EMBL" id="MBW0467657.1"/>
    </source>
</evidence>
<keyword evidence="1" id="KW-0732">Signal</keyword>
<proteinExistence type="predicted"/>
<dbReference type="InterPro" id="IPR053185">
    <property type="entry name" value="SET_domain_protein"/>
</dbReference>
<dbReference type="PANTHER" id="PTHR47332">
    <property type="entry name" value="SET DOMAIN-CONTAINING PROTEIN 5"/>
    <property type="match status" value="1"/>
</dbReference>
<dbReference type="EMBL" id="AVOT02001641">
    <property type="protein sequence ID" value="MBW0467657.1"/>
    <property type="molecule type" value="Genomic_DNA"/>
</dbReference>
<protein>
    <recommendedName>
        <fullName evidence="2">SET domain-containing protein</fullName>
    </recommendedName>
</protein>